<feature type="compositionally biased region" description="Basic and acidic residues" evidence="1">
    <location>
        <begin position="53"/>
        <end position="66"/>
    </location>
</feature>
<dbReference type="InterPro" id="IPR005069">
    <property type="entry name" value="Nucl-diP-sugar_transferase"/>
</dbReference>
<feature type="region of interest" description="Disordered" evidence="1">
    <location>
        <begin position="1"/>
        <end position="23"/>
    </location>
</feature>
<feature type="compositionally biased region" description="Low complexity" evidence="1">
    <location>
        <begin position="1"/>
        <end position="10"/>
    </location>
</feature>
<dbReference type="KEGG" id="acan:ACA1_287520"/>
<dbReference type="EMBL" id="KB007805">
    <property type="protein sequence ID" value="ELR25053.1"/>
    <property type="molecule type" value="Genomic_DNA"/>
</dbReference>
<dbReference type="GO" id="GO:0016757">
    <property type="term" value="F:glycosyltransferase activity"/>
    <property type="evidence" value="ECO:0007669"/>
    <property type="project" value="UniProtKB-KW"/>
</dbReference>
<reference evidence="4 5" key="1">
    <citation type="journal article" date="2013" name="Genome Biol.">
        <title>Genome of Acanthamoeba castellanii highlights extensive lateral gene transfer and early evolution of tyrosine kinase signaling.</title>
        <authorList>
            <person name="Clarke M."/>
            <person name="Lohan A.J."/>
            <person name="Liu B."/>
            <person name="Lagkouvardos I."/>
            <person name="Roy S."/>
            <person name="Zafar N."/>
            <person name="Bertelli C."/>
            <person name="Schilde C."/>
            <person name="Kianianmomeni A."/>
            <person name="Burglin T.R."/>
            <person name="Frech C."/>
            <person name="Turcotte B."/>
            <person name="Kopec K.O."/>
            <person name="Synnott J.M."/>
            <person name="Choo C."/>
            <person name="Paponov I."/>
            <person name="Finkler A."/>
            <person name="Soon Heng Tan C."/>
            <person name="Hutchins A.P."/>
            <person name="Weinmeier T."/>
            <person name="Rattei T."/>
            <person name="Chu J.S."/>
            <person name="Gimenez G."/>
            <person name="Irimia M."/>
            <person name="Rigden D.J."/>
            <person name="Fitzpatrick D.A."/>
            <person name="Lorenzo-Morales J."/>
            <person name="Bateman A."/>
            <person name="Chiu C.H."/>
            <person name="Tang P."/>
            <person name="Hegemann P."/>
            <person name="Fromm H."/>
            <person name="Raoult D."/>
            <person name="Greub G."/>
            <person name="Miranda-Saavedra D."/>
            <person name="Chen N."/>
            <person name="Nash P."/>
            <person name="Ginger M.L."/>
            <person name="Horn M."/>
            <person name="Schaap P."/>
            <person name="Caler L."/>
            <person name="Loftus B."/>
        </authorList>
    </citation>
    <scope>NUCLEOTIDE SEQUENCE [LARGE SCALE GENOMIC DNA]</scope>
    <source>
        <strain evidence="4 5">Neff</strain>
    </source>
</reference>
<dbReference type="InterPro" id="IPR052636">
    <property type="entry name" value="UDP-D-xylose:L-fucose_XylT"/>
</dbReference>
<keyword evidence="4" id="KW-0328">Glycosyltransferase</keyword>
<dbReference type="Proteomes" id="UP000011083">
    <property type="component" value="Unassembled WGS sequence"/>
</dbReference>
<feature type="compositionally biased region" description="Basic and acidic residues" evidence="1">
    <location>
        <begin position="106"/>
        <end position="120"/>
    </location>
</feature>
<feature type="compositionally biased region" description="Low complexity" evidence="1">
    <location>
        <begin position="160"/>
        <end position="174"/>
    </location>
</feature>
<proteinExistence type="predicted"/>
<feature type="region of interest" description="Disordered" evidence="1">
    <location>
        <begin position="36"/>
        <end position="120"/>
    </location>
</feature>
<organism evidence="4 5">
    <name type="scientific">Acanthamoeba castellanii (strain ATCC 30010 / Neff)</name>
    <dbReference type="NCBI Taxonomy" id="1257118"/>
    <lineage>
        <taxon>Eukaryota</taxon>
        <taxon>Amoebozoa</taxon>
        <taxon>Discosea</taxon>
        <taxon>Longamoebia</taxon>
        <taxon>Centramoebida</taxon>
        <taxon>Acanthamoebidae</taxon>
        <taxon>Acanthamoeba</taxon>
    </lineage>
</organism>
<dbReference type="OrthoDB" id="1712432at2759"/>
<keyword evidence="2" id="KW-0472">Membrane</keyword>
<feature type="compositionally biased region" description="Basic and acidic residues" evidence="1">
    <location>
        <begin position="79"/>
        <end position="95"/>
    </location>
</feature>
<dbReference type="STRING" id="1257118.L8HK52"/>
<sequence>MASSTATTEPSAPPPAQQHLLQHHDVAAAWPLYSPSASLTCKRGSGELQSRNSDIEPPPRGDDVHHRAAPQNGYNNDDDYSHKKNEDLVEAEEIHQGGGGGGKSLPQREKDDEEDRGRRDVGAQEVVVCLRENKLKAESDLELLHTSRGTPIPTRRKKAAPSSSSAASSSPPSSLGKYSSTHINILSSNSIMTTTDGPTDLKQKQYQQFMAMAQVMKGDSFDTMEEISPPTSPRFLSLSTGSGLMGLKNQQQRYHNHISNSRNLIEGSSGVASPSFSKSQSRQPIRSSPPVSTSATSSSLFGLLRQRQNILFLVFIVCITSSIILLTASYSPSFNLSFRSSSSRRIPRPDEIDDTWFLERDRLRGRIKDNFEVDPLTEHRTLLHATDDEDYPDVPVDESYKYRDYPFLLHNALPRVAQNGTVIMVIANSGYLEFLLNWKSYVDKQGITNYVIIPSDVQMAQQLSYLGVDWAYDPEIGMDALSQSVSYTMNKGTRAWANWNKVVHKKSHYFKKIVEMGYSVMVSDIDMVWLKNPFSRMNDSDVDIFFTNDGGAHGRDSSICGGLFYGKNREKSLAFINHVIECEVTQEKKEQYCMNKWLGAVSGKNNANVPVPETPNYKIMSIDDFPSGGYFFGDKWAGKELPYVVHNNWIVGKANKLKRFKVFGYWRVDDSSLSNLMINFRFDEHRGKPGRGREGEIADELMVYHTEMRKKFGKFDDGVWLLEKPPVPKMRAPAELQRAKKTTTSTTTAAATVTSTVKKPMTKTDTSGPVKAGPPRKVLPPKRAAARNPNYKFIDGNRNPHFSSQR</sequence>
<evidence type="ECO:0000259" key="3">
    <source>
        <dbReference type="Pfam" id="PF03407"/>
    </source>
</evidence>
<feature type="region of interest" description="Disordered" evidence="1">
    <location>
        <begin position="732"/>
        <end position="751"/>
    </location>
</feature>
<dbReference type="GeneID" id="14926094"/>
<protein>
    <submittedName>
        <fullName evidence="4">Fucosylgalactoside 3-alpha-galactosyltransferase</fullName>
    </submittedName>
</protein>
<name>L8HK52_ACACF</name>
<dbReference type="PANTHER" id="PTHR47032">
    <property type="entry name" value="UDP-D-XYLOSE:L-FUCOSE ALPHA-1,3-D-XYLOSYLTRANSFERASE-RELATED"/>
    <property type="match status" value="1"/>
</dbReference>
<evidence type="ECO:0000256" key="2">
    <source>
        <dbReference type="SAM" id="Phobius"/>
    </source>
</evidence>
<feature type="transmembrane region" description="Helical" evidence="2">
    <location>
        <begin position="310"/>
        <end position="330"/>
    </location>
</feature>
<feature type="region of interest" description="Disordered" evidence="1">
    <location>
        <begin position="759"/>
        <end position="806"/>
    </location>
</feature>
<feature type="compositionally biased region" description="Low complexity" evidence="1">
    <location>
        <begin position="277"/>
        <end position="294"/>
    </location>
</feature>
<evidence type="ECO:0000256" key="1">
    <source>
        <dbReference type="SAM" id="MobiDB-lite"/>
    </source>
</evidence>
<keyword evidence="5" id="KW-1185">Reference proteome</keyword>
<dbReference type="AlphaFoldDB" id="L8HK52"/>
<dbReference type="GO" id="GO:0005794">
    <property type="term" value="C:Golgi apparatus"/>
    <property type="evidence" value="ECO:0007669"/>
    <property type="project" value="TreeGrafter"/>
</dbReference>
<dbReference type="PANTHER" id="PTHR47032:SF1">
    <property type="entry name" value="UDP-D-XYLOSE:L-FUCOSE ALPHA-1,3-D-XYLOSYLTRANSFERASE-RELATED"/>
    <property type="match status" value="1"/>
</dbReference>
<feature type="compositionally biased region" description="Low complexity" evidence="1">
    <location>
        <begin position="742"/>
        <end position="751"/>
    </location>
</feature>
<feature type="region of interest" description="Disordered" evidence="1">
    <location>
        <begin position="146"/>
        <end position="180"/>
    </location>
</feature>
<keyword evidence="2" id="KW-1133">Transmembrane helix</keyword>
<accession>L8HK52</accession>
<dbReference type="VEuPathDB" id="AmoebaDB:ACA1_287520"/>
<evidence type="ECO:0000313" key="5">
    <source>
        <dbReference type="Proteomes" id="UP000011083"/>
    </source>
</evidence>
<keyword evidence="4" id="KW-0808">Transferase</keyword>
<dbReference type="RefSeq" id="XP_004357442.1">
    <property type="nucleotide sequence ID" value="XM_004357386.1"/>
</dbReference>
<dbReference type="Pfam" id="PF03407">
    <property type="entry name" value="Nucleotid_trans"/>
    <property type="match status" value="1"/>
</dbReference>
<feature type="region of interest" description="Disordered" evidence="1">
    <location>
        <begin position="266"/>
        <end position="294"/>
    </location>
</feature>
<evidence type="ECO:0000313" key="4">
    <source>
        <dbReference type="EMBL" id="ELR25053.1"/>
    </source>
</evidence>
<keyword evidence="2" id="KW-0812">Transmembrane</keyword>
<feature type="domain" description="Nucleotide-diphospho-sugar transferase" evidence="3">
    <location>
        <begin position="446"/>
        <end position="660"/>
    </location>
</feature>
<gene>
    <name evidence="4" type="ORF">ACA1_287520</name>
</gene>